<dbReference type="GO" id="GO:0005121">
    <property type="term" value="F:Toll binding"/>
    <property type="evidence" value="ECO:0007669"/>
    <property type="project" value="TreeGrafter"/>
</dbReference>
<keyword evidence="5" id="KW-0472">Membrane</keyword>
<evidence type="ECO:0000256" key="5">
    <source>
        <dbReference type="SAM" id="Phobius"/>
    </source>
</evidence>
<keyword evidence="3" id="KW-0325">Glycoprotein</keyword>
<keyword evidence="5" id="KW-1133">Transmembrane helix</keyword>
<proteinExistence type="predicted"/>
<reference evidence="7" key="3">
    <citation type="submission" date="2019-06" db="EMBL/GenBank/DDBJ databases">
        <authorList>
            <person name="Poynton C."/>
            <person name="Hasenbein S."/>
            <person name="Benoit J.B."/>
            <person name="Sepulveda M.S."/>
            <person name="Poelchau M.F."/>
            <person name="Murali S.C."/>
            <person name="Chen S."/>
            <person name="Glastad K.M."/>
            <person name="Werren J.H."/>
            <person name="Vineis J.H."/>
            <person name="Bowen J.L."/>
            <person name="Friedrich M."/>
            <person name="Jones J."/>
            <person name="Robertson H.M."/>
            <person name="Feyereisen R."/>
            <person name="Mechler-Hickson A."/>
            <person name="Mathers N."/>
            <person name="Lee C.E."/>
            <person name="Colbourne J.K."/>
            <person name="Biales A."/>
            <person name="Johnston J.S."/>
            <person name="Wellborn G.A."/>
            <person name="Rosendale A.J."/>
            <person name="Cridge A.G."/>
            <person name="Munoz-Torres M.C."/>
            <person name="Bain P.A."/>
            <person name="Manny A.R."/>
            <person name="Major K.M."/>
            <person name="Lambert F.N."/>
            <person name="Vulpe C.D."/>
            <person name="Tuck P."/>
            <person name="Blalock B.J."/>
            <person name="Lin Y.-Y."/>
            <person name="Smith M.E."/>
            <person name="Ochoa-Acuna H."/>
            <person name="Chen M.-J.M."/>
            <person name="Childers C.P."/>
            <person name="Qu J."/>
            <person name="Dugan S."/>
            <person name="Lee S.L."/>
            <person name="Chao H."/>
            <person name="Dinh H."/>
            <person name="Han Y."/>
            <person name="Doddapaneni H."/>
            <person name="Worley K.C."/>
            <person name="Muzny D.M."/>
            <person name="Gibbs R.A."/>
            <person name="Richards S."/>
        </authorList>
    </citation>
    <scope>NUCLEOTIDE SEQUENCE</scope>
    <source>
        <strain evidence="7">HAZT.00-mixed</strain>
        <tissue evidence="7">Whole organism</tissue>
    </source>
</reference>
<dbReference type="InterPro" id="IPR032104">
    <property type="entry name" value="Spaetzle"/>
</dbReference>
<evidence type="ECO:0000256" key="1">
    <source>
        <dbReference type="ARBA" id="ARBA00022729"/>
    </source>
</evidence>
<dbReference type="InterPro" id="IPR029034">
    <property type="entry name" value="Cystine-knot_cytokine"/>
</dbReference>
<evidence type="ECO:0000259" key="6">
    <source>
        <dbReference type="Pfam" id="PF16077"/>
    </source>
</evidence>
<organism evidence="7">
    <name type="scientific">Hyalella azteca</name>
    <name type="common">Amphipod</name>
    <dbReference type="NCBI Taxonomy" id="294128"/>
    <lineage>
        <taxon>Eukaryota</taxon>
        <taxon>Metazoa</taxon>
        <taxon>Ecdysozoa</taxon>
        <taxon>Arthropoda</taxon>
        <taxon>Crustacea</taxon>
        <taxon>Multicrustacea</taxon>
        <taxon>Malacostraca</taxon>
        <taxon>Eumalacostraca</taxon>
        <taxon>Peracarida</taxon>
        <taxon>Amphipoda</taxon>
        <taxon>Senticaudata</taxon>
        <taxon>Talitrida</taxon>
        <taxon>Talitroidea</taxon>
        <taxon>Hyalellidae</taxon>
        <taxon>Hyalella</taxon>
    </lineage>
</organism>
<evidence type="ECO:0000313" key="7">
    <source>
        <dbReference type="EMBL" id="KAA0183278.1"/>
    </source>
</evidence>
<dbReference type="Gene3D" id="2.10.90.10">
    <property type="entry name" value="Cystine-knot cytokines"/>
    <property type="match status" value="1"/>
</dbReference>
<reference evidence="7" key="1">
    <citation type="submission" date="2014-08" db="EMBL/GenBank/DDBJ databases">
        <authorList>
            <person name="Murali S."/>
            <person name="Richards S."/>
            <person name="Bandaranaike D."/>
            <person name="Bellair M."/>
            <person name="Blankenburg K."/>
            <person name="Chao H."/>
            <person name="Dinh H."/>
            <person name="Doddapaneni H."/>
            <person name="Dugan-Rocha S."/>
            <person name="Elkadiri S."/>
            <person name="Gnanaolivu R."/>
            <person name="Hughes D."/>
            <person name="Lee S."/>
            <person name="Li M."/>
            <person name="Ming W."/>
            <person name="Munidasa M."/>
            <person name="Muniz J."/>
            <person name="Nguyen L."/>
            <person name="Osuji N."/>
            <person name="Pu L.-L."/>
            <person name="Puazo M."/>
            <person name="Skinner E."/>
            <person name="Qu C."/>
            <person name="Quiroz J."/>
            <person name="Raj R."/>
            <person name="Weissenberger G."/>
            <person name="Xin Y."/>
            <person name="Zou X."/>
            <person name="Han Y."/>
            <person name="Worley K."/>
            <person name="Muzny D."/>
            <person name="Gibbs R."/>
        </authorList>
    </citation>
    <scope>NUCLEOTIDE SEQUENCE</scope>
    <source>
        <strain evidence="7">HAZT.00-mixed</strain>
        <tissue evidence="7">Whole organism</tissue>
    </source>
</reference>
<keyword evidence="1" id="KW-0732">Signal</keyword>
<reference evidence="7" key="2">
    <citation type="journal article" date="2018" name="Environ. Sci. Technol.">
        <title>The Toxicogenome of Hyalella azteca: A Model for Sediment Ecotoxicology and Evolutionary Toxicology.</title>
        <authorList>
            <person name="Poynton H.C."/>
            <person name="Hasenbein S."/>
            <person name="Benoit J.B."/>
            <person name="Sepulveda M.S."/>
            <person name="Poelchau M.F."/>
            <person name="Hughes D.S.T."/>
            <person name="Murali S.C."/>
            <person name="Chen S."/>
            <person name="Glastad K.M."/>
            <person name="Goodisman M.A.D."/>
            <person name="Werren J.H."/>
            <person name="Vineis J.H."/>
            <person name="Bowen J.L."/>
            <person name="Friedrich M."/>
            <person name="Jones J."/>
            <person name="Robertson H.M."/>
            <person name="Feyereisen R."/>
            <person name="Mechler-Hickson A."/>
            <person name="Mathers N."/>
            <person name="Lee C.E."/>
            <person name="Colbourne J.K."/>
            <person name="Biales A."/>
            <person name="Johnston J.S."/>
            <person name="Wellborn G.A."/>
            <person name="Rosendale A.J."/>
            <person name="Cridge A.G."/>
            <person name="Munoz-Torres M.C."/>
            <person name="Bain P.A."/>
            <person name="Manny A.R."/>
            <person name="Major K.M."/>
            <person name="Lambert F.N."/>
            <person name="Vulpe C.D."/>
            <person name="Tuck P."/>
            <person name="Blalock B.J."/>
            <person name="Lin Y.Y."/>
            <person name="Smith M.E."/>
            <person name="Ochoa-Acuna H."/>
            <person name="Chen M.M."/>
            <person name="Childers C.P."/>
            <person name="Qu J."/>
            <person name="Dugan S."/>
            <person name="Lee S.L."/>
            <person name="Chao H."/>
            <person name="Dinh H."/>
            <person name="Han Y."/>
            <person name="Doddapaneni H."/>
            <person name="Worley K.C."/>
            <person name="Muzny D.M."/>
            <person name="Gibbs R.A."/>
            <person name="Richards S."/>
        </authorList>
    </citation>
    <scope>NUCLEOTIDE SEQUENCE</scope>
    <source>
        <strain evidence="7">HAZT.00-mixed</strain>
        <tissue evidence="7">Whole organism</tissue>
    </source>
</reference>
<sequence>MNGVYEIHLTTLIVTYQNLFCGASHINSERLKHSLKEETVKMGSHHRFFLFKCFFLFHTNMRNKKSPIDRLNVFFLSLMCCWEVSGLLMVPFFMEHLEVFDGSGVVDSAESCSGRGGAGRDPKTLKVSSMRTKPSLAGCTVTSRANWDWARSVSCIRKFNLFSRILMIHRFCLNIITMELVLSPSMTRSSTGHVVRQLLQEAIEDLVYLVFLTLPPAHLTATDLTRATARWRSSPPTGPATLLARSSPSSTSASFLKSSTRKFAREMRSSTKRCNGDCGCEQKYKWHRMLAYDLENECKGIFVDWFLFPSCCVCRCDP</sequence>
<dbReference type="GO" id="GO:0008083">
    <property type="term" value="F:growth factor activity"/>
    <property type="evidence" value="ECO:0007669"/>
    <property type="project" value="TreeGrafter"/>
</dbReference>
<comment type="caution">
    <text evidence="7">The sequence shown here is derived from an EMBL/GenBank/DDBJ whole genome shotgun (WGS) entry which is preliminary data.</text>
</comment>
<dbReference type="GO" id="GO:0045087">
    <property type="term" value="P:innate immune response"/>
    <property type="evidence" value="ECO:0007669"/>
    <property type="project" value="TreeGrafter"/>
</dbReference>
<dbReference type="OrthoDB" id="6630583at2759"/>
<protein>
    <recommendedName>
        <fullName evidence="6">Spaetzle domain-containing protein</fullName>
    </recommendedName>
</protein>
<name>A0A6A0GNF6_HYAAZ</name>
<dbReference type="GO" id="GO:0021556">
    <property type="term" value="P:central nervous system formation"/>
    <property type="evidence" value="ECO:0007669"/>
    <property type="project" value="TreeGrafter"/>
</dbReference>
<evidence type="ECO:0000256" key="2">
    <source>
        <dbReference type="ARBA" id="ARBA00023157"/>
    </source>
</evidence>
<dbReference type="Proteomes" id="UP000711488">
    <property type="component" value="Unassembled WGS sequence"/>
</dbReference>
<evidence type="ECO:0000256" key="3">
    <source>
        <dbReference type="ARBA" id="ARBA00023180"/>
    </source>
</evidence>
<accession>A0A6A0GNF6</accession>
<feature type="domain" description="Spaetzle" evidence="6">
    <location>
        <begin position="277"/>
        <end position="316"/>
    </location>
</feature>
<keyword evidence="5" id="KW-0812">Transmembrane</keyword>
<dbReference type="InterPro" id="IPR052444">
    <property type="entry name" value="Spz/Toll_ligand-like"/>
</dbReference>
<dbReference type="GO" id="GO:0005615">
    <property type="term" value="C:extracellular space"/>
    <property type="evidence" value="ECO:0007669"/>
    <property type="project" value="UniProtKB-ARBA"/>
</dbReference>
<dbReference type="PANTHER" id="PTHR23199:SF13">
    <property type="entry name" value="PROTEIN SPAETZLE 3"/>
    <property type="match status" value="1"/>
</dbReference>
<gene>
    <name evidence="7" type="ORF">HAZT_HAZT002993</name>
</gene>
<keyword evidence="2" id="KW-1015">Disulfide bond</keyword>
<dbReference type="Pfam" id="PF16077">
    <property type="entry name" value="Spaetzle"/>
    <property type="match status" value="1"/>
</dbReference>
<dbReference type="SUPFAM" id="SSF57501">
    <property type="entry name" value="Cystine-knot cytokines"/>
    <property type="match status" value="1"/>
</dbReference>
<feature type="compositionally biased region" description="Low complexity" evidence="4">
    <location>
        <begin position="240"/>
        <end position="258"/>
    </location>
</feature>
<dbReference type="EMBL" id="JQDR03017967">
    <property type="protein sequence ID" value="KAA0183278.1"/>
    <property type="molecule type" value="Genomic_DNA"/>
</dbReference>
<feature type="region of interest" description="Disordered" evidence="4">
    <location>
        <begin position="230"/>
        <end position="258"/>
    </location>
</feature>
<evidence type="ECO:0000256" key="4">
    <source>
        <dbReference type="SAM" id="MobiDB-lite"/>
    </source>
</evidence>
<dbReference type="PANTHER" id="PTHR23199">
    <property type="entry name" value="NEUROTROPHIN 1-RELATED"/>
    <property type="match status" value="1"/>
</dbReference>
<dbReference type="AlphaFoldDB" id="A0A6A0GNF6"/>
<feature type="transmembrane region" description="Helical" evidence="5">
    <location>
        <begin position="71"/>
        <end position="94"/>
    </location>
</feature>